<protein>
    <submittedName>
        <fullName evidence="1">Uncharacterized protein</fullName>
    </submittedName>
</protein>
<gene>
    <name evidence="1" type="ORF">AAEJ74_18585</name>
</gene>
<organism evidence="1 2">
    <name type="scientific">Limnospira fusiformis PMC 851.14</name>
    <dbReference type="NCBI Taxonomy" id="2219512"/>
    <lineage>
        <taxon>Bacteria</taxon>
        <taxon>Bacillati</taxon>
        <taxon>Cyanobacteriota</taxon>
        <taxon>Cyanophyceae</taxon>
        <taxon>Oscillatoriophycideae</taxon>
        <taxon>Oscillatoriales</taxon>
        <taxon>Sirenicapillariaceae</taxon>
        <taxon>Limnospira</taxon>
    </lineage>
</organism>
<evidence type="ECO:0000313" key="1">
    <source>
        <dbReference type="EMBL" id="MEK9513619.1"/>
    </source>
</evidence>
<dbReference type="EMBL" id="JBBWYZ010000015">
    <property type="protein sequence ID" value="MEK9513619.1"/>
    <property type="molecule type" value="Genomic_DNA"/>
</dbReference>
<reference evidence="1 2" key="1">
    <citation type="journal article" date="2024" name="Front. Microbiol.">
        <title>Transcriptomic insights into the dominance of two phototrophs throughout the water column of a tropical hypersaline-alkaline crater lake (Dziani Dzaha, Mayotte).</title>
        <authorList>
            <person name="Duperron S."/>
            <person name="Halary S."/>
            <person name="Bouly J.-P."/>
            <person name="Roussel T."/>
            <person name="Hugoni M."/>
            <person name="Bruto M."/>
            <person name="Oger P."/>
            <person name="Duval C."/>
            <person name="Woo A."/>
            <person name="Jezequiel D."/>
            <person name="Ader M."/>
            <person name="Leboulanger C."/>
            <person name="Agogue H."/>
            <person name="Grossi V."/>
            <person name="Trousselier M."/>
            <person name="Bernard C."/>
        </authorList>
    </citation>
    <scope>NUCLEOTIDE SEQUENCE [LARGE SCALE GENOMIC DNA]</scope>
    <source>
        <strain evidence="1 2">PMC 851.14</strain>
    </source>
</reference>
<dbReference type="Proteomes" id="UP001387447">
    <property type="component" value="Unassembled WGS sequence"/>
</dbReference>
<sequence length="80" mass="9070">MPISPIPSIIDFLFNAASPPFCPNPLTNFWRSPIIVSFIHHGYTLDFLFNAASPPFCPNPLDKFLAIAYHDIVYSPWLYA</sequence>
<evidence type="ECO:0000313" key="2">
    <source>
        <dbReference type="Proteomes" id="UP001387447"/>
    </source>
</evidence>
<keyword evidence="2" id="KW-1185">Reference proteome</keyword>
<proteinExistence type="predicted"/>
<dbReference type="RefSeq" id="WP_150105288.1">
    <property type="nucleotide sequence ID" value="NZ_JBBWYZ010000015.1"/>
</dbReference>
<name>A0ABU9ENT0_LIMFS</name>
<comment type="caution">
    <text evidence="1">The sequence shown here is derived from an EMBL/GenBank/DDBJ whole genome shotgun (WGS) entry which is preliminary data.</text>
</comment>
<accession>A0ABU9ENT0</accession>